<dbReference type="EMBL" id="BGPR01110558">
    <property type="protein sequence ID" value="GBM89452.1"/>
    <property type="molecule type" value="Genomic_DNA"/>
</dbReference>
<proteinExistence type="predicted"/>
<evidence type="ECO:0000313" key="2">
    <source>
        <dbReference type="Proteomes" id="UP000499080"/>
    </source>
</evidence>
<name>A0A4Y2JJJ9_ARAVE</name>
<organism evidence="1 2">
    <name type="scientific">Araneus ventricosus</name>
    <name type="common">Orbweaver spider</name>
    <name type="synonym">Epeira ventricosa</name>
    <dbReference type="NCBI Taxonomy" id="182803"/>
    <lineage>
        <taxon>Eukaryota</taxon>
        <taxon>Metazoa</taxon>
        <taxon>Ecdysozoa</taxon>
        <taxon>Arthropoda</taxon>
        <taxon>Chelicerata</taxon>
        <taxon>Arachnida</taxon>
        <taxon>Araneae</taxon>
        <taxon>Araneomorphae</taxon>
        <taxon>Entelegynae</taxon>
        <taxon>Araneoidea</taxon>
        <taxon>Araneidae</taxon>
        <taxon>Araneus</taxon>
    </lineage>
</organism>
<reference evidence="1 2" key="1">
    <citation type="journal article" date="2019" name="Sci. Rep.">
        <title>Orb-weaving spider Araneus ventricosus genome elucidates the spidroin gene catalogue.</title>
        <authorList>
            <person name="Kono N."/>
            <person name="Nakamura H."/>
            <person name="Ohtoshi R."/>
            <person name="Moran D.A.P."/>
            <person name="Shinohara A."/>
            <person name="Yoshida Y."/>
            <person name="Fujiwara M."/>
            <person name="Mori M."/>
            <person name="Tomita M."/>
            <person name="Arakawa K."/>
        </authorList>
    </citation>
    <scope>NUCLEOTIDE SEQUENCE [LARGE SCALE GENOMIC DNA]</scope>
</reference>
<comment type="caution">
    <text evidence="1">The sequence shown here is derived from an EMBL/GenBank/DDBJ whole genome shotgun (WGS) entry which is preliminary data.</text>
</comment>
<sequence>MDDKAEAFAECLLGDIFGCLVEAVNLNIEFSTEQAEERFVPDNFYCEIIVFSKVFVDKLMPDISQMPVLLCYSENFFRRFTNSVCLKLINNEDPEVGFLKVMAFLVLITSMSFVNGCYRSIDDIPAILHKLLKEHIKTKFYEEDRFDAISSQCTQLQEDEKWYDSTVEEMRSCMNDSLKAELAATETSHNPFQPDRTKIKILDVRSQAKHLTSDDTLCPYCCTKCIYFLEAFWKPKIVYKPECQQM</sequence>
<accession>A0A4Y2JJJ9</accession>
<dbReference type="Proteomes" id="UP000499080">
    <property type="component" value="Unassembled WGS sequence"/>
</dbReference>
<gene>
    <name evidence="1" type="ORF">AVEN_146977_1</name>
</gene>
<dbReference type="AlphaFoldDB" id="A0A4Y2JJJ9"/>
<protein>
    <submittedName>
        <fullName evidence="1">Uncharacterized protein</fullName>
    </submittedName>
</protein>
<keyword evidence="2" id="KW-1185">Reference proteome</keyword>
<evidence type="ECO:0000313" key="1">
    <source>
        <dbReference type="EMBL" id="GBM89452.1"/>
    </source>
</evidence>